<proteinExistence type="predicted"/>
<dbReference type="EMBL" id="QPFP01000294">
    <property type="protein sequence ID" value="TEB17870.1"/>
    <property type="molecule type" value="Genomic_DNA"/>
</dbReference>
<sequence length="245" mass="27825">MAALAPQSNRLPRTLNRAPSSLSYGYKMSMILMNAFQLNSMAEVNPYDIRQNAACMKYNAYIPHGSSKYLGSETRLESVKALPLAERRTMRLSDVVMLQAACRFVGVDEKQGNLNYVIVSGELGKLTDGYPDSHLVAGQEGGSISRGACQCVDASCLWPTRSHRPTVENEKRIYTHTIPKRVSEAKHDHRKQRERSWPSPPNKSPDVDEEDRNIRPEPKAFKREAERYEREACPLVRRANERHRP</sequence>
<name>A0A4Y7S8U7_COPMI</name>
<comment type="caution">
    <text evidence="2">The sequence shown here is derived from an EMBL/GenBank/DDBJ whole genome shotgun (WGS) entry which is preliminary data.</text>
</comment>
<reference evidence="2 3" key="1">
    <citation type="journal article" date="2019" name="Nat. Ecol. Evol.">
        <title>Megaphylogeny resolves global patterns of mushroom evolution.</title>
        <authorList>
            <person name="Varga T."/>
            <person name="Krizsan K."/>
            <person name="Foldi C."/>
            <person name="Dima B."/>
            <person name="Sanchez-Garcia M."/>
            <person name="Sanchez-Ramirez S."/>
            <person name="Szollosi G.J."/>
            <person name="Szarkandi J.G."/>
            <person name="Papp V."/>
            <person name="Albert L."/>
            <person name="Andreopoulos W."/>
            <person name="Angelini C."/>
            <person name="Antonin V."/>
            <person name="Barry K.W."/>
            <person name="Bougher N.L."/>
            <person name="Buchanan P."/>
            <person name="Buyck B."/>
            <person name="Bense V."/>
            <person name="Catcheside P."/>
            <person name="Chovatia M."/>
            <person name="Cooper J."/>
            <person name="Damon W."/>
            <person name="Desjardin D."/>
            <person name="Finy P."/>
            <person name="Geml J."/>
            <person name="Haridas S."/>
            <person name="Hughes K."/>
            <person name="Justo A."/>
            <person name="Karasinski D."/>
            <person name="Kautmanova I."/>
            <person name="Kiss B."/>
            <person name="Kocsube S."/>
            <person name="Kotiranta H."/>
            <person name="LaButti K.M."/>
            <person name="Lechner B.E."/>
            <person name="Liimatainen K."/>
            <person name="Lipzen A."/>
            <person name="Lukacs Z."/>
            <person name="Mihaltcheva S."/>
            <person name="Morgado L.N."/>
            <person name="Niskanen T."/>
            <person name="Noordeloos M.E."/>
            <person name="Ohm R.A."/>
            <person name="Ortiz-Santana B."/>
            <person name="Ovrebo C."/>
            <person name="Racz N."/>
            <person name="Riley R."/>
            <person name="Savchenko A."/>
            <person name="Shiryaev A."/>
            <person name="Soop K."/>
            <person name="Spirin V."/>
            <person name="Szebenyi C."/>
            <person name="Tomsovsky M."/>
            <person name="Tulloss R.E."/>
            <person name="Uehling J."/>
            <person name="Grigoriev I.V."/>
            <person name="Vagvolgyi C."/>
            <person name="Papp T."/>
            <person name="Martin F.M."/>
            <person name="Miettinen O."/>
            <person name="Hibbett D.S."/>
            <person name="Nagy L.G."/>
        </authorList>
    </citation>
    <scope>NUCLEOTIDE SEQUENCE [LARGE SCALE GENOMIC DNA]</scope>
    <source>
        <strain evidence="2 3">FP101781</strain>
    </source>
</reference>
<accession>A0A4Y7S8U7</accession>
<feature type="region of interest" description="Disordered" evidence="1">
    <location>
        <begin position="168"/>
        <end position="245"/>
    </location>
</feature>
<evidence type="ECO:0000313" key="2">
    <source>
        <dbReference type="EMBL" id="TEB17870.1"/>
    </source>
</evidence>
<evidence type="ECO:0000256" key="1">
    <source>
        <dbReference type="SAM" id="MobiDB-lite"/>
    </source>
</evidence>
<organism evidence="2 3">
    <name type="scientific">Coprinellus micaceus</name>
    <name type="common">Glistening ink-cap mushroom</name>
    <name type="synonym">Coprinus micaceus</name>
    <dbReference type="NCBI Taxonomy" id="71717"/>
    <lineage>
        <taxon>Eukaryota</taxon>
        <taxon>Fungi</taxon>
        <taxon>Dikarya</taxon>
        <taxon>Basidiomycota</taxon>
        <taxon>Agaricomycotina</taxon>
        <taxon>Agaricomycetes</taxon>
        <taxon>Agaricomycetidae</taxon>
        <taxon>Agaricales</taxon>
        <taxon>Agaricineae</taxon>
        <taxon>Psathyrellaceae</taxon>
        <taxon>Coprinellus</taxon>
    </lineage>
</organism>
<feature type="compositionally biased region" description="Basic and acidic residues" evidence="1">
    <location>
        <begin position="212"/>
        <end position="232"/>
    </location>
</feature>
<dbReference type="Proteomes" id="UP000298030">
    <property type="component" value="Unassembled WGS sequence"/>
</dbReference>
<evidence type="ECO:0000313" key="3">
    <source>
        <dbReference type="Proteomes" id="UP000298030"/>
    </source>
</evidence>
<gene>
    <name evidence="2" type="ORF">FA13DRAFT_1866932</name>
</gene>
<protein>
    <submittedName>
        <fullName evidence="2">Uncharacterized protein</fullName>
    </submittedName>
</protein>
<dbReference type="AlphaFoldDB" id="A0A4Y7S8U7"/>
<keyword evidence="3" id="KW-1185">Reference proteome</keyword>